<evidence type="ECO:0000256" key="2">
    <source>
        <dbReference type="ARBA" id="ARBA00004123"/>
    </source>
</evidence>
<evidence type="ECO:0000256" key="6">
    <source>
        <dbReference type="ARBA" id="ARBA00022771"/>
    </source>
</evidence>
<keyword evidence="11" id="KW-0539">Nucleus</keyword>
<keyword evidence="6 12" id="KW-0863">Zinc-finger</keyword>
<sequence length="802" mass="90023">MLSLPIQFVQLHDPGGEGGGVRGTGGISGSQGFSGHIVIKNDPDGTRTLLLDPSDVGLSVGGEDGGENRLIPLSDFSEVGTGSSLSDLHERSGFLQLDEGMVSMNQDMGQGGIILASDADYLTQKDNTIPQFAALDIVEGQMVLRATEAGIDDTVTLEGASLMNSTLSSQDSILPAQIPISVKREPDVDPPVGKGPYTCQFCGLTLEKWVQLKKHLKKHLEDKPYRCLECDASFNVQKNLRLHQALHATDSLVCPECDKVFRRMASFKFHLALHEEDESVTCEICQEEFISLAQLEPHYERHNMTMGQMEVRKKPNLVCQECRGEFTSHEMLTHHMKVHRKCTYPGCDRAFNQKYTMLIHLDIHTGRKDYKCEYCKKEFVQKSNLRCHIKRVHPVNKGGQQLFECEECSCVFKRAGSLNAHIARAHTNEAIIGLDTASADVRDVFKEIQDLEKAAAQGNQKDLLPMRVSQPLKKDLEAGSQQDKQGQGLETGSSEASSSALQVNASEGDILQQALKNIGLSQSKEQMHVLKDGVKMKVEAEDGVQTGENCWPLDEPEPPRVKEFSRVRIMTLVDRNQESGVKRFPVLVKIVRDMKWHICTFKGCTKEFKKPSDLVRHMRVHTNDRPFKCNKCFRNFAVKSTLVAHMKIHQAVKEHTCKHCNKKFTTSTSLRVHSRLHTGQKPYSCSQCHKVFRTISHRNAHMMSHAHSPLRQAHSKKYMALPNIPLQEPILITTAGPVKQPSRHSQIYPNETGEFPPDRPHKCHYCPAAFKKSSHLKQHERAHTGERPFKCTSCSKLVYHKN</sequence>
<dbReference type="FunFam" id="3.30.160.60:FF:000100">
    <property type="entry name" value="Zinc finger 45-like"/>
    <property type="match status" value="1"/>
</dbReference>
<evidence type="ECO:0000256" key="8">
    <source>
        <dbReference type="ARBA" id="ARBA00023015"/>
    </source>
</evidence>
<dbReference type="Gene3D" id="3.30.160.60">
    <property type="entry name" value="Classic Zinc Finger"/>
    <property type="match status" value="10"/>
</dbReference>
<dbReference type="GO" id="GO:0005634">
    <property type="term" value="C:nucleus"/>
    <property type="evidence" value="ECO:0007669"/>
    <property type="project" value="UniProtKB-SubCell"/>
</dbReference>
<dbReference type="EMBL" id="VSRR010001360">
    <property type="protein sequence ID" value="MPC24673.1"/>
    <property type="molecule type" value="Genomic_DNA"/>
</dbReference>
<evidence type="ECO:0000256" key="3">
    <source>
        <dbReference type="ARBA" id="ARBA00006991"/>
    </source>
</evidence>
<keyword evidence="10" id="KW-0804">Transcription</keyword>
<feature type="domain" description="C2H2-type" evidence="14">
    <location>
        <begin position="761"/>
        <end position="788"/>
    </location>
</feature>
<evidence type="ECO:0000256" key="4">
    <source>
        <dbReference type="ARBA" id="ARBA00022723"/>
    </source>
</evidence>
<evidence type="ECO:0000313" key="15">
    <source>
        <dbReference type="EMBL" id="MPC24673.1"/>
    </source>
</evidence>
<feature type="domain" description="C2H2-type" evidence="14">
    <location>
        <begin position="370"/>
        <end position="398"/>
    </location>
</feature>
<dbReference type="InterPro" id="IPR036236">
    <property type="entry name" value="Znf_C2H2_sf"/>
</dbReference>
<evidence type="ECO:0000256" key="11">
    <source>
        <dbReference type="ARBA" id="ARBA00023242"/>
    </source>
</evidence>
<evidence type="ECO:0000313" key="16">
    <source>
        <dbReference type="Proteomes" id="UP000324222"/>
    </source>
</evidence>
<dbReference type="FunFam" id="3.30.160.60:FF:000038">
    <property type="entry name" value="Zinc finger protein 624"/>
    <property type="match status" value="1"/>
</dbReference>
<dbReference type="Proteomes" id="UP000324222">
    <property type="component" value="Unassembled WGS sequence"/>
</dbReference>
<dbReference type="PANTHER" id="PTHR24408">
    <property type="entry name" value="ZINC FINGER PROTEIN"/>
    <property type="match status" value="1"/>
</dbReference>
<dbReference type="PANTHER" id="PTHR24408:SF58">
    <property type="entry name" value="TRANSCRIPTION FACTOR (TFIIIA), PUTATIVE (AFU_ORTHOLOGUE AFUA_1G05150)-RELATED"/>
    <property type="match status" value="1"/>
</dbReference>
<evidence type="ECO:0000259" key="14">
    <source>
        <dbReference type="PROSITE" id="PS50157"/>
    </source>
</evidence>
<dbReference type="FunFam" id="3.30.160.60:FF:000226">
    <property type="entry name" value="Zinc finger protein 236 variant"/>
    <property type="match status" value="1"/>
</dbReference>
<keyword evidence="9" id="KW-0238">DNA-binding</keyword>
<comment type="caution">
    <text evidence="15">The sequence shown here is derived from an EMBL/GenBank/DDBJ whole genome shotgun (WGS) entry which is preliminary data.</text>
</comment>
<comment type="function">
    <text evidence="1">May be involved in transcriptional regulation.</text>
</comment>
<dbReference type="FunFam" id="3.30.160.60:FF:000065">
    <property type="entry name" value="B-cell CLL/lymphoma 6, member B"/>
    <property type="match status" value="1"/>
</dbReference>
<feature type="domain" description="C2H2-type" evidence="14">
    <location>
        <begin position="627"/>
        <end position="654"/>
    </location>
</feature>
<dbReference type="InterPro" id="IPR013087">
    <property type="entry name" value="Znf_C2H2_type"/>
</dbReference>
<organism evidence="15 16">
    <name type="scientific">Portunus trituberculatus</name>
    <name type="common">Swimming crab</name>
    <name type="synonym">Neptunus trituberculatus</name>
    <dbReference type="NCBI Taxonomy" id="210409"/>
    <lineage>
        <taxon>Eukaryota</taxon>
        <taxon>Metazoa</taxon>
        <taxon>Ecdysozoa</taxon>
        <taxon>Arthropoda</taxon>
        <taxon>Crustacea</taxon>
        <taxon>Multicrustacea</taxon>
        <taxon>Malacostraca</taxon>
        <taxon>Eumalacostraca</taxon>
        <taxon>Eucarida</taxon>
        <taxon>Decapoda</taxon>
        <taxon>Pleocyemata</taxon>
        <taxon>Brachyura</taxon>
        <taxon>Eubrachyura</taxon>
        <taxon>Portunoidea</taxon>
        <taxon>Portunidae</taxon>
        <taxon>Portuninae</taxon>
        <taxon>Portunus</taxon>
    </lineage>
</organism>
<feature type="region of interest" description="Disordered" evidence="13">
    <location>
        <begin position="475"/>
        <end position="503"/>
    </location>
</feature>
<feature type="domain" description="C2H2-type" evidence="14">
    <location>
        <begin position="597"/>
        <end position="626"/>
    </location>
</feature>
<feature type="domain" description="C2H2-type" evidence="14">
    <location>
        <begin position="655"/>
        <end position="682"/>
    </location>
</feature>
<dbReference type="AlphaFoldDB" id="A0A5B7DUP3"/>
<keyword evidence="16" id="KW-1185">Reference proteome</keyword>
<feature type="domain" description="C2H2-type" evidence="14">
    <location>
        <begin position="403"/>
        <end position="431"/>
    </location>
</feature>
<evidence type="ECO:0000256" key="5">
    <source>
        <dbReference type="ARBA" id="ARBA00022737"/>
    </source>
</evidence>
<feature type="domain" description="C2H2-type" evidence="14">
    <location>
        <begin position="683"/>
        <end position="712"/>
    </location>
</feature>
<feature type="domain" description="C2H2-type" evidence="14">
    <location>
        <begin position="317"/>
        <end position="339"/>
    </location>
</feature>
<accession>A0A5B7DUP3</accession>
<dbReference type="PROSITE" id="PS00028">
    <property type="entry name" value="ZINC_FINGER_C2H2_1"/>
    <property type="match status" value="12"/>
</dbReference>
<feature type="domain" description="C2H2-type" evidence="14">
    <location>
        <begin position="197"/>
        <end position="224"/>
    </location>
</feature>
<dbReference type="Pfam" id="PF00096">
    <property type="entry name" value="zf-C2H2"/>
    <property type="match status" value="9"/>
</dbReference>
<keyword evidence="4" id="KW-0479">Metal-binding</keyword>
<dbReference type="SMART" id="SM00355">
    <property type="entry name" value="ZnF_C2H2"/>
    <property type="match status" value="13"/>
</dbReference>
<dbReference type="OrthoDB" id="6077919at2759"/>
<feature type="compositionally biased region" description="Polar residues" evidence="13">
    <location>
        <begin position="479"/>
        <end position="503"/>
    </location>
</feature>
<name>A0A5B7DUP3_PORTR</name>
<comment type="subcellular location">
    <subcellularLocation>
        <location evidence="2">Nucleus</location>
    </subcellularLocation>
</comment>
<keyword evidence="5" id="KW-0677">Repeat</keyword>
<dbReference type="PROSITE" id="PS50157">
    <property type="entry name" value="ZINC_FINGER_C2H2_2"/>
    <property type="match status" value="12"/>
</dbReference>
<evidence type="ECO:0000256" key="10">
    <source>
        <dbReference type="ARBA" id="ARBA00023163"/>
    </source>
</evidence>
<evidence type="ECO:0000256" key="1">
    <source>
        <dbReference type="ARBA" id="ARBA00003767"/>
    </source>
</evidence>
<dbReference type="GO" id="GO:0008270">
    <property type="term" value="F:zinc ion binding"/>
    <property type="evidence" value="ECO:0007669"/>
    <property type="project" value="UniProtKB-KW"/>
</dbReference>
<dbReference type="SUPFAM" id="SSF57667">
    <property type="entry name" value="beta-beta-alpha zinc fingers"/>
    <property type="match status" value="6"/>
</dbReference>
<feature type="domain" description="C2H2-type" evidence="14">
    <location>
        <begin position="252"/>
        <end position="279"/>
    </location>
</feature>
<gene>
    <name evidence="15" type="primary">ZNF236_6</name>
    <name evidence="15" type="ORF">E2C01_017766</name>
</gene>
<protein>
    <submittedName>
        <fullName evidence="15">Zinc finger protein 236</fullName>
    </submittedName>
</protein>
<comment type="similarity">
    <text evidence="3">Belongs to the krueppel C2H2-type zinc-finger protein family.</text>
</comment>
<dbReference type="GO" id="GO:0000981">
    <property type="term" value="F:DNA-binding transcription factor activity, RNA polymerase II-specific"/>
    <property type="evidence" value="ECO:0007669"/>
    <property type="project" value="TreeGrafter"/>
</dbReference>
<dbReference type="GO" id="GO:0043565">
    <property type="term" value="F:sequence-specific DNA binding"/>
    <property type="evidence" value="ECO:0007669"/>
    <property type="project" value="TreeGrafter"/>
</dbReference>
<evidence type="ECO:0000256" key="12">
    <source>
        <dbReference type="PROSITE-ProRule" id="PRU00042"/>
    </source>
</evidence>
<feature type="domain" description="C2H2-type" evidence="14">
    <location>
        <begin position="225"/>
        <end position="252"/>
    </location>
</feature>
<proteinExistence type="inferred from homology"/>
<evidence type="ECO:0000256" key="9">
    <source>
        <dbReference type="ARBA" id="ARBA00023125"/>
    </source>
</evidence>
<feature type="domain" description="C2H2-type" evidence="14">
    <location>
        <begin position="340"/>
        <end position="369"/>
    </location>
</feature>
<reference evidence="15 16" key="1">
    <citation type="submission" date="2019-05" db="EMBL/GenBank/DDBJ databases">
        <title>Another draft genome of Portunus trituberculatus and its Hox gene families provides insights of decapod evolution.</title>
        <authorList>
            <person name="Jeong J.-H."/>
            <person name="Song I."/>
            <person name="Kim S."/>
            <person name="Choi T."/>
            <person name="Kim D."/>
            <person name="Ryu S."/>
            <person name="Kim W."/>
        </authorList>
    </citation>
    <scope>NUCLEOTIDE SEQUENCE [LARGE SCALE GENOMIC DNA]</scope>
    <source>
        <tissue evidence="15">Muscle</tissue>
    </source>
</reference>
<evidence type="ECO:0000256" key="13">
    <source>
        <dbReference type="SAM" id="MobiDB-lite"/>
    </source>
</evidence>
<keyword evidence="8" id="KW-0805">Transcription regulation</keyword>
<keyword evidence="7" id="KW-0862">Zinc</keyword>
<evidence type="ECO:0000256" key="7">
    <source>
        <dbReference type="ARBA" id="ARBA00022833"/>
    </source>
</evidence>